<reference evidence="1 2" key="1">
    <citation type="submission" date="2015-01" db="EMBL/GenBank/DDBJ databases">
        <title>Evolution of Trichinella species and genotypes.</title>
        <authorList>
            <person name="Korhonen P.K."/>
            <person name="Edoardo P."/>
            <person name="Giuseppe L.R."/>
            <person name="Gasser R.B."/>
        </authorList>
    </citation>
    <scope>NUCLEOTIDE SEQUENCE [LARGE SCALE GENOMIC DNA]</scope>
    <source>
        <strain evidence="1">ISS470</strain>
    </source>
</reference>
<organism evidence="1 2">
    <name type="scientific">Trichinella pseudospiralis</name>
    <name type="common">Parasitic roundworm</name>
    <dbReference type="NCBI Taxonomy" id="6337"/>
    <lineage>
        <taxon>Eukaryota</taxon>
        <taxon>Metazoa</taxon>
        <taxon>Ecdysozoa</taxon>
        <taxon>Nematoda</taxon>
        <taxon>Enoplea</taxon>
        <taxon>Dorylaimia</taxon>
        <taxon>Trichinellida</taxon>
        <taxon>Trichinellidae</taxon>
        <taxon>Trichinella</taxon>
    </lineage>
</organism>
<sequence length="61" mass="7127">MEQRRWKKSDQQKSQRPLVSVVQNLAIELKKQFGRINYDINSISFCQALCVNGPELSLENF</sequence>
<keyword evidence="2" id="KW-1185">Reference proteome</keyword>
<dbReference type="AlphaFoldDB" id="A0A0V1FB32"/>
<gene>
    <name evidence="1" type="ORF">T4D_3257</name>
</gene>
<accession>A0A0V1FB32</accession>
<dbReference type="Proteomes" id="UP000054995">
    <property type="component" value="Unassembled WGS sequence"/>
</dbReference>
<evidence type="ECO:0000313" key="2">
    <source>
        <dbReference type="Proteomes" id="UP000054995"/>
    </source>
</evidence>
<evidence type="ECO:0000313" key="1">
    <source>
        <dbReference type="EMBL" id="KRY83010.1"/>
    </source>
</evidence>
<proteinExistence type="predicted"/>
<comment type="caution">
    <text evidence="1">The sequence shown here is derived from an EMBL/GenBank/DDBJ whole genome shotgun (WGS) entry which is preliminary data.</text>
</comment>
<dbReference type="EMBL" id="JYDT01000154">
    <property type="protein sequence ID" value="KRY83010.1"/>
    <property type="molecule type" value="Genomic_DNA"/>
</dbReference>
<protein>
    <submittedName>
        <fullName evidence="1">Uncharacterized protein</fullName>
    </submittedName>
</protein>
<name>A0A0V1FB32_TRIPS</name>